<evidence type="ECO:0000313" key="1">
    <source>
        <dbReference type="EMBL" id="MBO8427238.1"/>
    </source>
</evidence>
<organism evidence="1 2">
    <name type="scientific">Candidatus Onthovivens merdipullorum</name>
    <dbReference type="NCBI Taxonomy" id="2840889"/>
    <lineage>
        <taxon>Bacteria</taxon>
        <taxon>Bacillati</taxon>
        <taxon>Bacillota</taxon>
        <taxon>Bacilli</taxon>
        <taxon>Bacillales</taxon>
        <taxon>Candidatus Onthovivens</taxon>
    </lineage>
</organism>
<proteinExistence type="predicted"/>
<protein>
    <submittedName>
        <fullName evidence="1">Uncharacterized protein</fullName>
    </submittedName>
</protein>
<reference evidence="1" key="2">
    <citation type="journal article" date="2021" name="PeerJ">
        <title>Extensive microbial diversity within the chicken gut microbiome revealed by metagenomics and culture.</title>
        <authorList>
            <person name="Gilroy R."/>
            <person name="Ravi A."/>
            <person name="Getino M."/>
            <person name="Pursley I."/>
            <person name="Horton D.L."/>
            <person name="Alikhan N.F."/>
            <person name="Baker D."/>
            <person name="Gharbi K."/>
            <person name="Hall N."/>
            <person name="Watson M."/>
            <person name="Adriaenssens E.M."/>
            <person name="Foster-Nyarko E."/>
            <person name="Jarju S."/>
            <person name="Secka A."/>
            <person name="Antonio M."/>
            <person name="Oren A."/>
            <person name="Chaudhuri R.R."/>
            <person name="La Ragione R."/>
            <person name="Hildebrand F."/>
            <person name="Pallen M.J."/>
        </authorList>
    </citation>
    <scope>NUCLEOTIDE SEQUENCE</scope>
    <source>
        <strain evidence="1">11159</strain>
    </source>
</reference>
<comment type="caution">
    <text evidence="1">The sequence shown here is derived from an EMBL/GenBank/DDBJ whole genome shotgun (WGS) entry which is preliminary data.</text>
</comment>
<dbReference type="EMBL" id="JADIMY010000030">
    <property type="protein sequence ID" value="MBO8427238.1"/>
    <property type="molecule type" value="Genomic_DNA"/>
</dbReference>
<name>A0A9D9GX55_9BACL</name>
<accession>A0A9D9GX55</accession>
<reference evidence="1" key="1">
    <citation type="submission" date="2020-10" db="EMBL/GenBank/DDBJ databases">
        <authorList>
            <person name="Gilroy R."/>
        </authorList>
    </citation>
    <scope>NUCLEOTIDE SEQUENCE</scope>
    <source>
        <strain evidence="1">11159</strain>
    </source>
</reference>
<gene>
    <name evidence="1" type="ORF">IAC58_01600</name>
</gene>
<sequence>MKKKQIVVGFSAFDFYRKDLDKLSDREKHEYFLNTETSISYDSPNDFFNELNDGFVDTENYFWYLIEID</sequence>
<dbReference type="Proteomes" id="UP000823613">
    <property type="component" value="Unassembled WGS sequence"/>
</dbReference>
<evidence type="ECO:0000313" key="2">
    <source>
        <dbReference type="Proteomes" id="UP000823613"/>
    </source>
</evidence>
<dbReference type="AlphaFoldDB" id="A0A9D9GX55"/>